<keyword evidence="2" id="KW-0472">Membrane</keyword>
<feature type="domain" description="Glycosyltransferase RgtA/B/C/D-like" evidence="3">
    <location>
        <begin position="138"/>
        <end position="267"/>
    </location>
</feature>
<gene>
    <name evidence="4" type="ORF">ACFP3V_20965</name>
</gene>
<feature type="transmembrane region" description="Helical" evidence="2">
    <location>
        <begin position="380"/>
        <end position="398"/>
    </location>
</feature>
<dbReference type="GO" id="GO:0016757">
    <property type="term" value="F:glycosyltransferase activity"/>
    <property type="evidence" value="ECO:0007669"/>
    <property type="project" value="UniProtKB-KW"/>
</dbReference>
<feature type="transmembrane region" description="Helical" evidence="2">
    <location>
        <begin position="348"/>
        <end position="368"/>
    </location>
</feature>
<evidence type="ECO:0000313" key="4">
    <source>
        <dbReference type="EMBL" id="MFC5909674.1"/>
    </source>
</evidence>
<feature type="transmembrane region" description="Helical" evidence="2">
    <location>
        <begin position="175"/>
        <end position="208"/>
    </location>
</feature>
<feature type="transmembrane region" description="Helical" evidence="2">
    <location>
        <begin position="220"/>
        <end position="250"/>
    </location>
</feature>
<evidence type="ECO:0000313" key="5">
    <source>
        <dbReference type="Proteomes" id="UP001596174"/>
    </source>
</evidence>
<evidence type="ECO:0000256" key="2">
    <source>
        <dbReference type="SAM" id="Phobius"/>
    </source>
</evidence>
<name>A0ABW1G4I0_9ACTN</name>
<feature type="transmembrane region" description="Helical" evidence="2">
    <location>
        <begin position="262"/>
        <end position="287"/>
    </location>
</feature>
<keyword evidence="2" id="KW-1133">Transmembrane helix</keyword>
<evidence type="ECO:0000259" key="3">
    <source>
        <dbReference type="Pfam" id="PF13231"/>
    </source>
</evidence>
<feature type="transmembrane region" description="Helical" evidence="2">
    <location>
        <begin position="307"/>
        <end position="327"/>
    </location>
</feature>
<dbReference type="InterPro" id="IPR038731">
    <property type="entry name" value="RgtA/B/C-like"/>
</dbReference>
<sequence length="542" mass="56466">MDETTDSWFAPRAGDPDTIRLSVPPVPQPLRPGPPPGVIDYTTPYTVPTTPPVAWSAGPSARRSRVSRLFLLAVLLLQLCLSLRLRNTASPAEAATLVVGRAELAHLQHGTPVATDLVQHVGGAPALYPVLAALGESVDRVAGARLVSLGLMLATTALLYSLIRRLFNERVALGAAAVYAVLQSTVVQGFSVSCEALGGLLLVCSGWIAVRAGRRPLATAVLAAVPAVAAVVTAHAVVLALPALAALLFFGGAARHGLRTGILRLLLCSVLTGGLLAALGAAGALSGLRADLLPEPDGVLDASIRAAAVWTGPFLAAALVGGGCYLWRERLNEVPDSEPRTTSRALRFVLVAGLCTPALLAAAIQLRAQSTAGLAEHTGLGLLFAAPLVGIALTRLVGAHFRYPQLGLLAWVLLLALGINQSTGRFASWPDASPLLTAAYPHLAPNGRYLTQVGGVEPYYLSDYSTPGQWQSATTSAASLRAVPGVEQGSYRLVILNSAVTGPGSGRLAAAVSRSNRYRLITQIRFRAYGTLVGYSVYVLRS</sequence>
<keyword evidence="4" id="KW-0808">Transferase</keyword>
<feature type="compositionally biased region" description="Pro residues" evidence="1">
    <location>
        <begin position="24"/>
        <end position="34"/>
    </location>
</feature>
<comment type="caution">
    <text evidence="4">The sequence shown here is derived from an EMBL/GenBank/DDBJ whole genome shotgun (WGS) entry which is preliminary data.</text>
</comment>
<accession>A0ABW1G4I0</accession>
<dbReference type="RefSeq" id="WP_380585674.1">
    <property type="nucleotide sequence ID" value="NZ_JBHSQJ010000084.1"/>
</dbReference>
<dbReference type="Pfam" id="PF13231">
    <property type="entry name" value="PMT_2"/>
    <property type="match status" value="1"/>
</dbReference>
<feature type="region of interest" description="Disordered" evidence="1">
    <location>
        <begin position="1"/>
        <end position="34"/>
    </location>
</feature>
<keyword evidence="2" id="KW-0812">Transmembrane</keyword>
<keyword evidence="5" id="KW-1185">Reference proteome</keyword>
<feature type="transmembrane region" description="Helical" evidence="2">
    <location>
        <begin position="142"/>
        <end position="163"/>
    </location>
</feature>
<organism evidence="4 5">
    <name type="scientific">Streptacidiphilus monticola</name>
    <dbReference type="NCBI Taxonomy" id="2161674"/>
    <lineage>
        <taxon>Bacteria</taxon>
        <taxon>Bacillati</taxon>
        <taxon>Actinomycetota</taxon>
        <taxon>Actinomycetes</taxon>
        <taxon>Kitasatosporales</taxon>
        <taxon>Streptomycetaceae</taxon>
        <taxon>Streptacidiphilus</taxon>
    </lineage>
</organism>
<dbReference type="Proteomes" id="UP001596174">
    <property type="component" value="Unassembled WGS sequence"/>
</dbReference>
<evidence type="ECO:0000256" key="1">
    <source>
        <dbReference type="SAM" id="MobiDB-lite"/>
    </source>
</evidence>
<reference evidence="5" key="1">
    <citation type="journal article" date="2019" name="Int. J. Syst. Evol. Microbiol.">
        <title>The Global Catalogue of Microorganisms (GCM) 10K type strain sequencing project: providing services to taxonomists for standard genome sequencing and annotation.</title>
        <authorList>
            <consortium name="The Broad Institute Genomics Platform"/>
            <consortium name="The Broad Institute Genome Sequencing Center for Infectious Disease"/>
            <person name="Wu L."/>
            <person name="Ma J."/>
        </authorList>
    </citation>
    <scope>NUCLEOTIDE SEQUENCE [LARGE SCALE GENOMIC DNA]</scope>
    <source>
        <strain evidence="5">JCM 4816</strain>
    </source>
</reference>
<dbReference type="EC" id="2.4.-.-" evidence="4"/>
<protein>
    <submittedName>
        <fullName evidence="4">Glycosyltransferase family 39 protein</fullName>
        <ecNumber evidence="4">2.4.-.-</ecNumber>
    </submittedName>
</protein>
<proteinExistence type="predicted"/>
<dbReference type="EMBL" id="JBHSQJ010000084">
    <property type="protein sequence ID" value="MFC5909674.1"/>
    <property type="molecule type" value="Genomic_DNA"/>
</dbReference>
<keyword evidence="4" id="KW-0328">Glycosyltransferase</keyword>